<name>A0AAE3QEV4_9HYPH</name>
<dbReference type="RefSeq" id="WP_311794643.1">
    <property type="nucleotide sequence ID" value="NZ_JALDYZ010000016.1"/>
</dbReference>
<sequence length="79" mass="8838">MNWRDDKYRRLFVSGELGVGAVYPPRKGSCLWRWKVWVTESGSVLEGKSMDESHARKAVESRFHGFLDAAQLAPKGGAA</sequence>
<dbReference type="AlphaFoldDB" id="A0AAE3QEV4"/>
<keyword evidence="2" id="KW-1185">Reference proteome</keyword>
<proteinExistence type="predicted"/>
<evidence type="ECO:0000313" key="1">
    <source>
        <dbReference type="EMBL" id="MDI7924577.1"/>
    </source>
</evidence>
<comment type="caution">
    <text evidence="1">The sequence shown here is derived from an EMBL/GenBank/DDBJ whole genome shotgun (WGS) entry which is preliminary data.</text>
</comment>
<organism evidence="1 2">
    <name type="scientific">Ferirhizobium litorale</name>
    <dbReference type="NCBI Taxonomy" id="2927786"/>
    <lineage>
        <taxon>Bacteria</taxon>
        <taxon>Pseudomonadati</taxon>
        <taxon>Pseudomonadota</taxon>
        <taxon>Alphaproteobacteria</taxon>
        <taxon>Hyphomicrobiales</taxon>
        <taxon>Rhizobiaceae</taxon>
        <taxon>Ferirhizobium</taxon>
    </lineage>
</organism>
<accession>A0AAE3QEV4</accession>
<dbReference type="Proteomes" id="UP001161580">
    <property type="component" value="Unassembled WGS sequence"/>
</dbReference>
<reference evidence="1" key="1">
    <citation type="submission" date="2022-03" db="EMBL/GenBank/DDBJ databases">
        <title>Fererhizobium litorale gen. nov., sp. nov., isolated from sandy sediments of the Sea of Japan seashore.</title>
        <authorList>
            <person name="Romanenko L."/>
            <person name="Kurilenko V."/>
            <person name="Otstavnykh N."/>
            <person name="Svetashev V."/>
            <person name="Tekutyeva L."/>
            <person name="Isaeva M."/>
            <person name="Mikhailov V."/>
        </authorList>
    </citation>
    <scope>NUCLEOTIDE SEQUENCE</scope>
    <source>
        <strain evidence="1">KMM 9576</strain>
    </source>
</reference>
<evidence type="ECO:0000313" key="2">
    <source>
        <dbReference type="Proteomes" id="UP001161580"/>
    </source>
</evidence>
<gene>
    <name evidence="1" type="ORF">MRS75_21165</name>
</gene>
<dbReference type="EMBL" id="JALDYZ010000016">
    <property type="protein sequence ID" value="MDI7924577.1"/>
    <property type="molecule type" value="Genomic_DNA"/>
</dbReference>
<protein>
    <submittedName>
        <fullName evidence="1">Uncharacterized protein</fullName>
    </submittedName>
</protein>